<keyword evidence="1" id="KW-0812">Transmembrane</keyword>
<evidence type="ECO:0000256" key="1">
    <source>
        <dbReference type="SAM" id="Phobius"/>
    </source>
</evidence>
<reference evidence="2 3" key="2">
    <citation type="submission" date="2020-06" db="EMBL/GenBank/DDBJ databases">
        <title>Antribacter stalactiti gen. nov., sp. nov., a new member of the family Nacardiaceae isolated from a cave.</title>
        <authorList>
            <person name="Kim I.S."/>
        </authorList>
    </citation>
    <scope>NUCLEOTIDE SEQUENCE [LARGE SCALE GENOMIC DNA]</scope>
    <source>
        <strain evidence="2 3">YC2-7</strain>
    </source>
</reference>
<dbReference type="EMBL" id="VCQU01000001">
    <property type="protein sequence ID" value="NMN93672.1"/>
    <property type="molecule type" value="Genomic_DNA"/>
</dbReference>
<keyword evidence="3" id="KW-1185">Reference proteome</keyword>
<dbReference type="Gene3D" id="2.60.40.10">
    <property type="entry name" value="Immunoglobulins"/>
    <property type="match status" value="1"/>
</dbReference>
<dbReference type="Proteomes" id="UP000535543">
    <property type="component" value="Unassembled WGS sequence"/>
</dbReference>
<dbReference type="GO" id="GO:0005975">
    <property type="term" value="P:carbohydrate metabolic process"/>
    <property type="evidence" value="ECO:0007669"/>
    <property type="project" value="UniProtKB-ARBA"/>
</dbReference>
<organism evidence="2 3">
    <name type="scientific">Antrihabitans stalactiti</name>
    <dbReference type="NCBI Taxonomy" id="2584121"/>
    <lineage>
        <taxon>Bacteria</taxon>
        <taxon>Bacillati</taxon>
        <taxon>Actinomycetota</taxon>
        <taxon>Actinomycetes</taxon>
        <taxon>Mycobacteriales</taxon>
        <taxon>Nocardiaceae</taxon>
        <taxon>Antrihabitans</taxon>
    </lineage>
</organism>
<feature type="transmembrane region" description="Helical" evidence="1">
    <location>
        <begin position="91"/>
        <end position="110"/>
    </location>
</feature>
<keyword evidence="1" id="KW-1133">Transmembrane helix</keyword>
<dbReference type="AlphaFoldDB" id="A0A848KAF8"/>
<sequence>MVDPKLGMGCRDSAKAFRHNVRRIVDQLLHPMNLRRGTSRLYGFLESGNTERAAQPSNPVIVVGGWHSIVRGTTMRAPGDRSATARRSCGWTFLVISLLTAFLTSLFIGAGTADASLAILGPPPPAAIDTQYDFQYGAVDDDNMSYSVVGGQLPPGLRLTPSGRLSGMPYAEGTYSFTVRAVSWSGQSAQRDYAIPVFGSDRLPQLVPPRAPSCDFGSSPGC</sequence>
<keyword evidence="1" id="KW-0472">Membrane</keyword>
<reference evidence="2 3" key="1">
    <citation type="submission" date="2019-05" db="EMBL/GenBank/DDBJ databases">
        <authorList>
            <person name="Lee S.D."/>
        </authorList>
    </citation>
    <scope>NUCLEOTIDE SEQUENCE [LARGE SCALE GENOMIC DNA]</scope>
    <source>
        <strain evidence="2 3">YC2-7</strain>
    </source>
</reference>
<dbReference type="InterPro" id="IPR013783">
    <property type="entry name" value="Ig-like_fold"/>
</dbReference>
<evidence type="ECO:0000313" key="2">
    <source>
        <dbReference type="EMBL" id="NMN93672.1"/>
    </source>
</evidence>
<dbReference type="Pfam" id="PF05345">
    <property type="entry name" value="He_PIG"/>
    <property type="match status" value="1"/>
</dbReference>
<dbReference type="InterPro" id="IPR015919">
    <property type="entry name" value="Cadherin-like_sf"/>
</dbReference>
<protein>
    <submittedName>
        <fullName evidence="2">Uncharacterized protein</fullName>
    </submittedName>
</protein>
<evidence type="ECO:0000313" key="3">
    <source>
        <dbReference type="Proteomes" id="UP000535543"/>
    </source>
</evidence>
<dbReference type="GO" id="GO:0005509">
    <property type="term" value="F:calcium ion binding"/>
    <property type="evidence" value="ECO:0007669"/>
    <property type="project" value="InterPro"/>
</dbReference>
<comment type="caution">
    <text evidence="2">The sequence shown here is derived from an EMBL/GenBank/DDBJ whole genome shotgun (WGS) entry which is preliminary data.</text>
</comment>
<accession>A0A848KAF8</accession>
<gene>
    <name evidence="2" type="ORF">FGL95_01295</name>
</gene>
<name>A0A848KAF8_9NOCA</name>
<dbReference type="SUPFAM" id="SSF49313">
    <property type="entry name" value="Cadherin-like"/>
    <property type="match status" value="1"/>
</dbReference>
<proteinExistence type="predicted"/>
<dbReference type="GO" id="GO:0016020">
    <property type="term" value="C:membrane"/>
    <property type="evidence" value="ECO:0007669"/>
    <property type="project" value="InterPro"/>
</dbReference>